<evidence type="ECO:0000313" key="2">
    <source>
        <dbReference type="EMBL" id="CAA9310794.1"/>
    </source>
</evidence>
<feature type="region of interest" description="Disordered" evidence="1">
    <location>
        <begin position="1"/>
        <end position="68"/>
    </location>
</feature>
<gene>
    <name evidence="2" type="ORF">AVDCRST_MAG89-1099</name>
</gene>
<dbReference type="AlphaFoldDB" id="A0A6J4KPF4"/>
<protein>
    <submittedName>
        <fullName evidence="2">Uncharacterized protein</fullName>
    </submittedName>
</protein>
<accession>A0A6J4KPF4</accession>
<organism evidence="2">
    <name type="scientific">uncultured Gemmatimonadota bacterium</name>
    <dbReference type="NCBI Taxonomy" id="203437"/>
    <lineage>
        <taxon>Bacteria</taxon>
        <taxon>Pseudomonadati</taxon>
        <taxon>Gemmatimonadota</taxon>
        <taxon>environmental samples</taxon>
    </lineage>
</organism>
<proteinExistence type="predicted"/>
<feature type="non-terminal residue" evidence="2">
    <location>
        <position position="1"/>
    </location>
</feature>
<feature type="compositionally biased region" description="Low complexity" evidence="1">
    <location>
        <begin position="17"/>
        <end position="59"/>
    </location>
</feature>
<dbReference type="EMBL" id="CADCTV010000242">
    <property type="protein sequence ID" value="CAA9310794.1"/>
    <property type="molecule type" value="Genomic_DNA"/>
</dbReference>
<name>A0A6J4KPF4_9BACT</name>
<reference evidence="2" key="1">
    <citation type="submission" date="2020-02" db="EMBL/GenBank/DDBJ databases">
        <authorList>
            <person name="Meier V. D."/>
        </authorList>
    </citation>
    <scope>NUCLEOTIDE SEQUENCE</scope>
    <source>
        <strain evidence="2">AVDCRST_MAG89</strain>
    </source>
</reference>
<sequence length="68" mass="7057">VSERRVERSHRHGASKGGPAAAARRRASAAYPRALSARRAASARASPRPAPPAGHRGPSQQRDAPGAL</sequence>
<feature type="non-terminal residue" evidence="2">
    <location>
        <position position="68"/>
    </location>
</feature>
<evidence type="ECO:0000256" key="1">
    <source>
        <dbReference type="SAM" id="MobiDB-lite"/>
    </source>
</evidence>